<name>A0A1I7C9T1_9PSED</name>
<organism evidence="3">
    <name type="scientific">Pseudomonas marincola</name>
    <dbReference type="NCBI Taxonomy" id="437900"/>
    <lineage>
        <taxon>Bacteria</taxon>
        <taxon>Pseudomonadati</taxon>
        <taxon>Pseudomonadota</taxon>
        <taxon>Gammaproteobacteria</taxon>
        <taxon>Pseudomonadales</taxon>
        <taxon>Pseudomonadaceae</taxon>
        <taxon>Pseudomonas</taxon>
    </lineage>
</organism>
<sequence>MNSNNPKIPIPNFIQRHVVIQRRYEAVGAFNDLLIAIWFLVGSFFFLSDSLMQTGTWLFIAGSAQMLIKPMIKLASLIHVGRHLANQT</sequence>
<dbReference type="STRING" id="437900.GCA_001940335_01593"/>
<dbReference type="Pfam" id="PF14145">
    <property type="entry name" value="YrhK"/>
    <property type="match status" value="1"/>
</dbReference>
<gene>
    <name evidence="3" type="ORF">PMYSY11_1514</name>
</gene>
<dbReference type="AlphaFoldDB" id="A0A1I7C9T1"/>
<reference evidence="3" key="1">
    <citation type="submission" date="2019-02" db="EMBL/GenBank/DDBJ databases">
        <authorList>
            <consortium name="Genoscope - CEA"/>
            <person name="William W."/>
        </authorList>
    </citation>
    <scope>NUCLEOTIDE SEQUENCE [LARGE SCALE GENOMIC DNA]</scope>
    <source>
        <strain evidence="3">YSy11</strain>
    </source>
</reference>
<dbReference type="InterPro" id="IPR025424">
    <property type="entry name" value="YrhK_domain"/>
</dbReference>
<evidence type="ECO:0000256" key="1">
    <source>
        <dbReference type="SAM" id="Phobius"/>
    </source>
</evidence>
<keyword evidence="1" id="KW-1133">Transmembrane helix</keyword>
<dbReference type="EMBL" id="LR215729">
    <property type="protein sequence ID" value="VEV96561.1"/>
    <property type="molecule type" value="Genomic_DNA"/>
</dbReference>
<evidence type="ECO:0000259" key="2">
    <source>
        <dbReference type="Pfam" id="PF14145"/>
    </source>
</evidence>
<feature type="transmembrane region" description="Helical" evidence="1">
    <location>
        <begin position="26"/>
        <end position="48"/>
    </location>
</feature>
<keyword evidence="1" id="KW-0812">Transmembrane</keyword>
<keyword evidence="1" id="KW-0472">Membrane</keyword>
<evidence type="ECO:0000313" key="3">
    <source>
        <dbReference type="EMBL" id="VEV96561.1"/>
    </source>
</evidence>
<accession>A0A1I7C9T1</accession>
<proteinExistence type="predicted"/>
<feature type="transmembrane region" description="Helical" evidence="1">
    <location>
        <begin position="54"/>
        <end position="72"/>
    </location>
</feature>
<feature type="domain" description="YrhK" evidence="2">
    <location>
        <begin position="22"/>
        <end position="75"/>
    </location>
</feature>
<protein>
    <recommendedName>
        <fullName evidence="2">YrhK domain-containing protein</fullName>
    </recommendedName>
</protein>
<dbReference type="RefSeq" id="WP_090512404.1">
    <property type="nucleotide sequence ID" value="NZ_FPBC01000007.1"/>
</dbReference>